<name>A0A2P2E5Z1_9PROT</name>
<dbReference type="NCBIfam" id="TIGR01509">
    <property type="entry name" value="HAD-SF-IA-v3"/>
    <property type="match status" value="1"/>
</dbReference>
<dbReference type="AlphaFoldDB" id="A0A2P2E5Z1"/>
<dbReference type="RefSeq" id="WP_108983848.1">
    <property type="nucleotide sequence ID" value="NZ_BFBR01000001.1"/>
</dbReference>
<dbReference type="InterPro" id="IPR011945">
    <property type="entry name" value="HAD-SF_ppase_IA/epoxid_hydro_N"/>
</dbReference>
<dbReference type="SUPFAM" id="SSF56784">
    <property type="entry name" value="HAD-like"/>
    <property type="match status" value="1"/>
</dbReference>
<dbReference type="Gene3D" id="3.40.50.1000">
    <property type="entry name" value="HAD superfamily/HAD-like"/>
    <property type="match status" value="1"/>
</dbReference>
<dbReference type="InterPro" id="IPR052898">
    <property type="entry name" value="ACAD10-like"/>
</dbReference>
<sequence>MTGKQAQTWQAVIWDFGGVLTSSPFEAFARFERDSDLPVDFIRRVNSVQPDTNAWAKFERAEIDASQFDKLFRAESAALGHEVSGKAVLSLLSGDLRPRAIAALKSLKGQYKLGCITNNVPTGHGAGMAGSVEKAEAVSQVLRVFDHVIESSKLGIRKPDPRIYALMCETLAVDPAACIYLDDLGINLKPAKAMGMATIKVISEGQLLQDLGALLGQELLGRNAN</sequence>
<dbReference type="InterPro" id="IPR036412">
    <property type="entry name" value="HAD-like_sf"/>
</dbReference>
<dbReference type="EMBL" id="BFBR01000001">
    <property type="protein sequence ID" value="GBF56469.1"/>
    <property type="molecule type" value="Genomic_DNA"/>
</dbReference>
<dbReference type="Pfam" id="PF00702">
    <property type="entry name" value="Hydrolase"/>
    <property type="match status" value="1"/>
</dbReference>
<evidence type="ECO:0000313" key="3">
    <source>
        <dbReference type="Proteomes" id="UP000245086"/>
    </source>
</evidence>
<dbReference type="InterPro" id="IPR006439">
    <property type="entry name" value="HAD-SF_hydro_IA"/>
</dbReference>
<dbReference type="InterPro" id="IPR023198">
    <property type="entry name" value="PGP-like_dom2"/>
</dbReference>
<keyword evidence="1" id="KW-0007">Acetylation</keyword>
<dbReference type="SFLD" id="SFLDS00003">
    <property type="entry name" value="Haloacid_Dehalogenase"/>
    <property type="match status" value="1"/>
</dbReference>
<dbReference type="Proteomes" id="UP000245086">
    <property type="component" value="Unassembled WGS sequence"/>
</dbReference>
<reference evidence="2 3" key="1">
    <citation type="journal article" date="2018" name="Genome Announc.">
        <title>Draft Genome Sequence of "Candidatus Phycosocius bacilliformis," an Alphaproteobacterial Ectosymbiont of the Hydrocarbon-Producing Green Alga Botryococcus braunii.</title>
        <authorList>
            <person name="Tanabe Y."/>
            <person name="Yamaguchi H."/>
            <person name="Watanabe M.M."/>
        </authorList>
    </citation>
    <scope>NUCLEOTIDE SEQUENCE [LARGE SCALE GENOMIC DNA]</scope>
    <source>
        <strain evidence="2 3">BOTRYCO-2</strain>
    </source>
</reference>
<dbReference type="NCBIfam" id="TIGR02247">
    <property type="entry name" value="HAD-1A3-hyp"/>
    <property type="match status" value="1"/>
</dbReference>
<keyword evidence="2" id="KW-0378">Hydrolase</keyword>
<dbReference type="PRINTS" id="PR00413">
    <property type="entry name" value="HADHALOGNASE"/>
</dbReference>
<proteinExistence type="predicted"/>
<dbReference type="InterPro" id="IPR023214">
    <property type="entry name" value="HAD_sf"/>
</dbReference>
<dbReference type="GO" id="GO:0008877">
    <property type="term" value="F:glucose-1-phosphatase activity"/>
    <property type="evidence" value="ECO:0007669"/>
    <property type="project" value="UniProtKB-EC"/>
</dbReference>
<dbReference type="EC" id="3.1.3.10" evidence="2"/>
<accession>A0A2P2E5Z1</accession>
<dbReference type="Gene3D" id="1.10.150.240">
    <property type="entry name" value="Putative phosphatase, domain 2"/>
    <property type="match status" value="1"/>
</dbReference>
<dbReference type="OrthoDB" id="9807742at2"/>
<organism evidence="2 3">
    <name type="scientific">Candidatus Phycosocius bacilliformis</name>
    <dbReference type="NCBI Taxonomy" id="1445552"/>
    <lineage>
        <taxon>Bacteria</taxon>
        <taxon>Pseudomonadati</taxon>
        <taxon>Pseudomonadota</taxon>
        <taxon>Alphaproteobacteria</taxon>
        <taxon>Caulobacterales</taxon>
        <taxon>Caulobacterales incertae sedis</taxon>
        <taxon>Candidatus Phycosocius</taxon>
    </lineage>
</organism>
<dbReference type="PANTHER" id="PTHR47829:SF1">
    <property type="entry name" value="HAD FAMILY PHOSPHATASE"/>
    <property type="match status" value="1"/>
</dbReference>
<evidence type="ECO:0000256" key="1">
    <source>
        <dbReference type="ARBA" id="ARBA00022990"/>
    </source>
</evidence>
<dbReference type="PANTHER" id="PTHR47829">
    <property type="entry name" value="HYDROLASE, PUTATIVE (AFU_ORTHOLOGUE AFUA_1G12880)-RELATED"/>
    <property type="match status" value="1"/>
</dbReference>
<gene>
    <name evidence="2" type="primary">yihX</name>
    <name evidence="2" type="ORF">PbB2_00125</name>
</gene>
<protein>
    <submittedName>
        <fullName evidence="2">Alpha-D-glucose 1-phosphate phosphatase YihX</fullName>
        <ecNumber evidence="2">3.1.3.10</ecNumber>
    </submittedName>
</protein>
<evidence type="ECO:0000313" key="2">
    <source>
        <dbReference type="EMBL" id="GBF56469.1"/>
    </source>
</evidence>
<comment type="caution">
    <text evidence="2">The sequence shown here is derived from an EMBL/GenBank/DDBJ whole genome shotgun (WGS) entry which is preliminary data.</text>
</comment>
<keyword evidence="3" id="KW-1185">Reference proteome</keyword>
<dbReference type="SFLD" id="SFLDG01129">
    <property type="entry name" value="C1.5:_HAD__Beta-PGM__Phosphata"/>
    <property type="match status" value="1"/>
</dbReference>
<dbReference type="CDD" id="cd02603">
    <property type="entry name" value="HAD_sEH-N_like"/>
    <property type="match status" value="1"/>
</dbReference>